<keyword evidence="2" id="KW-0413">Isomerase</keyword>
<dbReference type="Pfam" id="PF01370">
    <property type="entry name" value="Epimerase"/>
    <property type="match status" value="1"/>
</dbReference>
<dbReference type="Proteomes" id="UP000736888">
    <property type="component" value="Unassembled WGS sequence"/>
</dbReference>
<dbReference type="Proteomes" id="UP000470332">
    <property type="component" value="Unassembled WGS sequence"/>
</dbReference>
<dbReference type="RefSeq" id="WP_057250342.1">
    <property type="nucleotide sequence ID" value="NZ_BAABYE010000001.1"/>
</dbReference>
<dbReference type="GO" id="GO:0003978">
    <property type="term" value="F:UDP-glucose 4-epimerase activity"/>
    <property type="evidence" value="ECO:0007669"/>
    <property type="project" value="UniProtKB-EC"/>
</dbReference>
<evidence type="ECO:0000259" key="1">
    <source>
        <dbReference type="Pfam" id="PF01370"/>
    </source>
</evidence>
<proteinExistence type="predicted"/>
<evidence type="ECO:0000313" key="7">
    <source>
        <dbReference type="Proteomes" id="UP000437431"/>
    </source>
</evidence>
<feature type="domain" description="NAD-dependent epimerase/dehydratase" evidence="1">
    <location>
        <begin position="4"/>
        <end position="241"/>
    </location>
</feature>
<reference evidence="7 8" key="2">
    <citation type="journal article" date="2019" name="Nat. Med.">
        <title>A library of human gut bacterial isolates paired with longitudinal multiomics data enables mechanistic microbiome research.</title>
        <authorList>
            <person name="Poyet M."/>
            <person name="Groussin M."/>
            <person name="Gibbons S.M."/>
            <person name="Avila-Pacheco J."/>
            <person name="Jiang X."/>
            <person name="Kearney S.M."/>
            <person name="Perrotta A.R."/>
            <person name="Berdy B."/>
            <person name="Zhao S."/>
            <person name="Lieberman T.D."/>
            <person name="Swanson P.K."/>
            <person name="Smith M."/>
            <person name="Roesemann S."/>
            <person name="Alexander J.E."/>
            <person name="Rich S.A."/>
            <person name="Livny J."/>
            <person name="Vlamakis H."/>
            <person name="Clish C."/>
            <person name="Bullock K."/>
            <person name="Deik A."/>
            <person name="Scott J."/>
            <person name="Pierce K.A."/>
            <person name="Xavier R.J."/>
            <person name="Alm E.J."/>
        </authorList>
    </citation>
    <scope>NUCLEOTIDE SEQUENCE [LARGE SCALE GENOMIC DNA]</scope>
    <source>
        <strain evidence="4 7">BIOML-A111</strain>
        <strain evidence="3 8">BIOML-A9</strain>
    </source>
</reference>
<dbReference type="EMBL" id="WDAY01000068">
    <property type="protein sequence ID" value="KAB6555637.1"/>
    <property type="molecule type" value="Genomic_DNA"/>
</dbReference>
<sequence length="337" mass="37967">MNYFITGGTGFIGTHLSSLLHEVHPETKIYNLDIVEPGTPLPTVKNYKPALRKGEEHAATFIYCDVRQPIELEKVDITPDDVIFNFAAVHRTPGHPDPAYFETNIRGAENVCAFAERHGIRKIVFTSSIAPYGAAEELKEETTLPMPNTPYGISKLVAEKIHQTWQAGGEGRQLTIVRPGVVFGRGENGNFTRLYWGIRGHKFMYPGRKDTIKACIYVKELVRFMLYRLEHHDSGVELYNCCYEPAYTIEHIVESMKRVTNMKVKVPFMPGWLIMTAAGIAGALGSPMGICPARVRKLQISTNICGKKLSASGYRFHYTFEEALADWYKDNGNLYLQ</sequence>
<evidence type="ECO:0000313" key="4">
    <source>
        <dbReference type="EMBL" id="KAB6555637.1"/>
    </source>
</evidence>
<dbReference type="CDD" id="cd08946">
    <property type="entry name" value="SDR_e"/>
    <property type="match status" value="1"/>
</dbReference>
<dbReference type="Proteomes" id="UP000095333">
    <property type="component" value="Unassembled WGS sequence"/>
</dbReference>
<dbReference type="PANTHER" id="PTHR43245:SF55">
    <property type="entry name" value="NAD(P)-BINDING DOMAIN-CONTAINING PROTEIN"/>
    <property type="match status" value="1"/>
</dbReference>
<accession>A0A174GNT6</accession>
<evidence type="ECO:0000313" key="5">
    <source>
        <dbReference type="EMBL" id="MBU9138798.1"/>
    </source>
</evidence>
<reference evidence="5" key="3">
    <citation type="submission" date="2021-06" db="EMBL/GenBank/DDBJ databases">
        <title>Collection of gut derived symbiotic bacterial strains cultured from healthy donors.</title>
        <authorList>
            <person name="Lin H."/>
            <person name="Littmann E."/>
            <person name="Pamer E.G."/>
        </authorList>
    </citation>
    <scope>NUCLEOTIDE SEQUENCE</scope>
    <source>
        <strain evidence="5">MSK.6.33</strain>
    </source>
</reference>
<protein>
    <submittedName>
        <fullName evidence="3">NAD(P)-dependent oxidoreductase</fullName>
    </submittedName>
    <submittedName>
        <fullName evidence="2">UDP-galactose 4-epimerase</fullName>
        <ecNumber evidence="2">5.1.3.2</ecNumber>
    </submittedName>
</protein>
<dbReference type="InterPro" id="IPR001509">
    <property type="entry name" value="Epimerase_deHydtase"/>
</dbReference>
<dbReference type="SUPFAM" id="SSF51735">
    <property type="entry name" value="NAD(P)-binding Rossmann-fold domains"/>
    <property type="match status" value="1"/>
</dbReference>
<dbReference type="EMBL" id="JAHPYS010000014">
    <property type="protein sequence ID" value="MBU9138798.1"/>
    <property type="molecule type" value="Genomic_DNA"/>
</dbReference>
<evidence type="ECO:0000313" key="8">
    <source>
        <dbReference type="Proteomes" id="UP000470332"/>
    </source>
</evidence>
<name>A0A174GNT6_PHOVU</name>
<dbReference type="AlphaFoldDB" id="A0A174GNT6"/>
<dbReference type="EMBL" id="WCXA01000021">
    <property type="protein sequence ID" value="KAB3861671.1"/>
    <property type="molecule type" value="Genomic_DNA"/>
</dbReference>
<evidence type="ECO:0000313" key="2">
    <source>
        <dbReference type="EMBL" id="CUO64244.1"/>
    </source>
</evidence>
<dbReference type="InterPro" id="IPR036291">
    <property type="entry name" value="NAD(P)-bd_dom_sf"/>
</dbReference>
<reference evidence="2 6" key="1">
    <citation type="submission" date="2015-09" db="EMBL/GenBank/DDBJ databases">
        <authorList>
            <consortium name="Pathogen Informatics"/>
        </authorList>
    </citation>
    <scope>NUCLEOTIDE SEQUENCE [LARGE SCALE GENOMIC DNA]</scope>
    <source>
        <strain evidence="2 6">2789STDY5834842</strain>
    </source>
</reference>
<dbReference type="Proteomes" id="UP000437431">
    <property type="component" value="Unassembled WGS sequence"/>
</dbReference>
<dbReference type="PANTHER" id="PTHR43245">
    <property type="entry name" value="BIFUNCTIONAL POLYMYXIN RESISTANCE PROTEIN ARNA"/>
    <property type="match status" value="1"/>
</dbReference>
<evidence type="ECO:0000313" key="3">
    <source>
        <dbReference type="EMBL" id="KAB3861671.1"/>
    </source>
</evidence>
<dbReference type="EC" id="5.1.3.2" evidence="2"/>
<gene>
    <name evidence="2" type="primary">galE_3</name>
    <name evidence="2" type="ORF">ERS852457_02423</name>
    <name evidence="3" type="ORF">GAS37_11510</name>
    <name evidence="4" type="ORF">GAY79_20560</name>
    <name evidence="5" type="ORF">KTG10_08555</name>
</gene>
<organism evidence="2 6">
    <name type="scientific">Phocaeicola vulgatus</name>
    <name type="common">Bacteroides vulgatus</name>
    <dbReference type="NCBI Taxonomy" id="821"/>
    <lineage>
        <taxon>Bacteria</taxon>
        <taxon>Pseudomonadati</taxon>
        <taxon>Bacteroidota</taxon>
        <taxon>Bacteroidia</taxon>
        <taxon>Bacteroidales</taxon>
        <taxon>Bacteroidaceae</taxon>
        <taxon>Phocaeicola</taxon>
    </lineage>
</organism>
<dbReference type="EMBL" id="CYZI01000014">
    <property type="protein sequence ID" value="CUO64244.1"/>
    <property type="molecule type" value="Genomic_DNA"/>
</dbReference>
<dbReference type="Gene3D" id="3.40.50.720">
    <property type="entry name" value="NAD(P)-binding Rossmann-like Domain"/>
    <property type="match status" value="1"/>
</dbReference>
<dbReference type="InterPro" id="IPR050177">
    <property type="entry name" value="Lipid_A_modif_metabolic_enz"/>
</dbReference>
<evidence type="ECO:0000313" key="6">
    <source>
        <dbReference type="Proteomes" id="UP000095333"/>
    </source>
</evidence>